<dbReference type="Proteomes" id="UP000197418">
    <property type="component" value="Chromosome"/>
</dbReference>
<dbReference type="AlphaFoldDB" id="A0A218P5V7"/>
<dbReference type="KEGG" id="tpaf:A3L08_01925"/>
<feature type="compositionally biased region" description="Low complexity" evidence="1">
    <location>
        <begin position="26"/>
        <end position="53"/>
    </location>
</feature>
<dbReference type="RefSeq" id="WP_088853436.1">
    <property type="nucleotide sequence ID" value="NZ_CP015102.1"/>
</dbReference>
<organism evidence="2 3">
    <name type="scientific">Thermococcus pacificus</name>
    <dbReference type="NCBI Taxonomy" id="71998"/>
    <lineage>
        <taxon>Archaea</taxon>
        <taxon>Methanobacteriati</taxon>
        <taxon>Methanobacteriota</taxon>
        <taxon>Thermococci</taxon>
        <taxon>Thermococcales</taxon>
        <taxon>Thermococcaceae</taxon>
        <taxon>Thermococcus</taxon>
    </lineage>
</organism>
<keyword evidence="3" id="KW-1185">Reference proteome</keyword>
<sequence>MKRYAVLFIAILLIGLVAGCLGRNSGETTPSGTTSSATQSITKKVETTTTTQTPKGPDLDELLKTVNSIRQFTYTSNATLRMLVTIEQGNTSETDNVTLNVLENGYMDYESWSAWINSTTVSLPDGAKTNMSRIVVDNITYIQSIVGWVKAEDTGASEIVWRYSIVGLAKEYLGEKPSSVENNGTLKLVYHIPDYRLRPFATVYFATSSETVVNVEDGRLELYFRDGQLVGGRLSFSVSSETDVNDPTLGEMKITQNGTWDETFKITSINEKKAVKAPST</sequence>
<feature type="region of interest" description="Disordered" evidence="1">
    <location>
        <begin position="26"/>
        <end position="59"/>
    </location>
</feature>
<accession>A0A218P5V7</accession>
<dbReference type="EMBL" id="CP015102">
    <property type="protein sequence ID" value="ASJ06173.1"/>
    <property type="molecule type" value="Genomic_DNA"/>
</dbReference>
<dbReference type="OrthoDB" id="101320at2157"/>
<reference evidence="2 3" key="1">
    <citation type="submission" date="2016-04" db="EMBL/GenBank/DDBJ databases">
        <title>Complete genome sequence of Thermococcus pacificus type strain P4.</title>
        <authorList>
            <person name="Oger P.M."/>
        </authorList>
    </citation>
    <scope>NUCLEOTIDE SEQUENCE [LARGE SCALE GENOMIC DNA]</scope>
    <source>
        <strain evidence="2 3">P-4</strain>
    </source>
</reference>
<evidence type="ECO:0000313" key="2">
    <source>
        <dbReference type="EMBL" id="ASJ06173.1"/>
    </source>
</evidence>
<evidence type="ECO:0000256" key="1">
    <source>
        <dbReference type="SAM" id="MobiDB-lite"/>
    </source>
</evidence>
<protein>
    <submittedName>
        <fullName evidence="2">Uncharacterized protein</fullName>
    </submittedName>
</protein>
<dbReference type="GeneID" id="33314990"/>
<name>A0A218P5V7_9EURY</name>
<gene>
    <name evidence="2" type="ORF">A3L08_01925</name>
</gene>
<evidence type="ECO:0000313" key="3">
    <source>
        <dbReference type="Proteomes" id="UP000197418"/>
    </source>
</evidence>
<dbReference type="PROSITE" id="PS51257">
    <property type="entry name" value="PROKAR_LIPOPROTEIN"/>
    <property type="match status" value="1"/>
</dbReference>
<proteinExistence type="predicted"/>